<evidence type="ECO:0000259" key="3">
    <source>
        <dbReference type="PROSITE" id="PS51782"/>
    </source>
</evidence>
<dbReference type="KEGG" id="rhoz:GXP67_17340"/>
<dbReference type="Pfam" id="PF01476">
    <property type="entry name" value="LysM"/>
    <property type="match status" value="3"/>
</dbReference>
<sequence>MNYKFPRFFYALPFLSLPLFFAPSVGMAGNMPADSIGVEKKGNKILVLYKVEAGETLSSISRKYNTNVEAIRAENSLSSGLKLGDVIKVPYTAKASYAGKKVHTVGASQTLYSIARQYNVTLEDIKKWNNLTSNEISLGQQLVVGEDKNTVSGAQVNTTAKTETAVEETAGVQPATPSTNAAGKKVHVVEAQQGLFSIARSYNIPVEKLRKWNNLTSDNLKLGQELLLEEPEQALAQASRQETVQTPPAKEPEKPKEKEQSRKERKQAEEKEAETQTEAAEVETNREEPGEPVASTETRPSEKTAVKKEDKPESYTIANTSGYVKKVETGMAEVIESGSSDMFLALHRTAPVGTIMQVRNQMNDLSVFVKVIGKLPDTGANDKVIVKLSKKAYERLAALDKRFRVELSYMP</sequence>
<evidence type="ECO:0000256" key="1">
    <source>
        <dbReference type="SAM" id="MobiDB-lite"/>
    </source>
</evidence>
<organism evidence="4 5">
    <name type="scientific">Rhodocytophaga rosea</name>
    <dbReference type="NCBI Taxonomy" id="2704465"/>
    <lineage>
        <taxon>Bacteria</taxon>
        <taxon>Pseudomonadati</taxon>
        <taxon>Bacteroidota</taxon>
        <taxon>Cytophagia</taxon>
        <taxon>Cytophagales</taxon>
        <taxon>Rhodocytophagaceae</taxon>
        <taxon>Rhodocytophaga</taxon>
    </lineage>
</organism>
<proteinExistence type="predicted"/>
<dbReference type="EMBL" id="CP048222">
    <property type="protein sequence ID" value="QHT68279.1"/>
    <property type="molecule type" value="Genomic_DNA"/>
</dbReference>
<dbReference type="AlphaFoldDB" id="A0A6C0GJZ6"/>
<feature type="compositionally biased region" description="Basic and acidic residues" evidence="1">
    <location>
        <begin position="299"/>
        <end position="313"/>
    </location>
</feature>
<protein>
    <submittedName>
        <fullName evidence="4">LysM peptidoglycan-binding domain-containing protein</fullName>
    </submittedName>
</protein>
<dbReference type="RefSeq" id="WP_162444293.1">
    <property type="nucleotide sequence ID" value="NZ_CP048222.1"/>
</dbReference>
<dbReference type="SUPFAM" id="SSF54106">
    <property type="entry name" value="LysM domain"/>
    <property type="match status" value="3"/>
</dbReference>
<evidence type="ECO:0000313" key="5">
    <source>
        <dbReference type="Proteomes" id="UP000480178"/>
    </source>
</evidence>
<feature type="chain" id="PRO_5025503176" evidence="2">
    <location>
        <begin position="29"/>
        <end position="411"/>
    </location>
</feature>
<keyword evidence="5" id="KW-1185">Reference proteome</keyword>
<accession>A0A6C0GJZ6</accession>
<dbReference type="PANTHER" id="PTHR33734">
    <property type="entry name" value="LYSM DOMAIN-CONTAINING GPI-ANCHORED PROTEIN 2"/>
    <property type="match status" value="1"/>
</dbReference>
<dbReference type="Gene3D" id="3.10.350.10">
    <property type="entry name" value="LysM domain"/>
    <property type="match status" value="3"/>
</dbReference>
<keyword evidence="2" id="KW-0732">Signal</keyword>
<dbReference type="InterPro" id="IPR036908">
    <property type="entry name" value="RlpA-like_sf"/>
</dbReference>
<feature type="compositionally biased region" description="Basic and acidic residues" evidence="1">
    <location>
        <begin position="250"/>
        <end position="274"/>
    </location>
</feature>
<gene>
    <name evidence="4" type="ORF">GXP67_17340</name>
</gene>
<dbReference type="Gene3D" id="2.40.40.10">
    <property type="entry name" value="RlpA-like domain"/>
    <property type="match status" value="1"/>
</dbReference>
<feature type="region of interest" description="Disordered" evidence="1">
    <location>
        <begin position="234"/>
        <end position="313"/>
    </location>
</feature>
<dbReference type="Proteomes" id="UP000480178">
    <property type="component" value="Chromosome"/>
</dbReference>
<dbReference type="PANTHER" id="PTHR33734:SF22">
    <property type="entry name" value="MEMBRANE-BOUND LYTIC MUREIN TRANSGLYCOSYLASE D"/>
    <property type="match status" value="1"/>
</dbReference>
<evidence type="ECO:0000256" key="2">
    <source>
        <dbReference type="SAM" id="SignalP"/>
    </source>
</evidence>
<reference evidence="4 5" key="1">
    <citation type="submission" date="2020-01" db="EMBL/GenBank/DDBJ databases">
        <authorList>
            <person name="Kim M.K."/>
        </authorList>
    </citation>
    <scope>NUCLEOTIDE SEQUENCE [LARGE SCALE GENOMIC DNA]</scope>
    <source>
        <strain evidence="4 5">172606-1</strain>
    </source>
</reference>
<feature type="domain" description="LysM" evidence="3">
    <location>
        <begin position="185"/>
        <end position="228"/>
    </location>
</feature>
<dbReference type="InterPro" id="IPR018392">
    <property type="entry name" value="LysM"/>
</dbReference>
<feature type="domain" description="LysM" evidence="3">
    <location>
        <begin position="47"/>
        <end position="95"/>
    </location>
</feature>
<feature type="domain" description="LysM" evidence="3">
    <location>
        <begin position="101"/>
        <end position="144"/>
    </location>
</feature>
<dbReference type="InterPro" id="IPR036779">
    <property type="entry name" value="LysM_dom_sf"/>
</dbReference>
<feature type="signal peptide" evidence="2">
    <location>
        <begin position="1"/>
        <end position="28"/>
    </location>
</feature>
<dbReference type="SMART" id="SM00257">
    <property type="entry name" value="LysM"/>
    <property type="match status" value="3"/>
</dbReference>
<evidence type="ECO:0000313" key="4">
    <source>
        <dbReference type="EMBL" id="QHT68279.1"/>
    </source>
</evidence>
<name>A0A6C0GJZ6_9BACT</name>
<dbReference type="CDD" id="cd00118">
    <property type="entry name" value="LysM"/>
    <property type="match status" value="3"/>
</dbReference>
<dbReference type="PROSITE" id="PS51782">
    <property type="entry name" value="LYSM"/>
    <property type="match status" value="3"/>
</dbReference>